<evidence type="ECO:0000313" key="11">
    <source>
        <dbReference type="EMBL" id="KAI0306559.1"/>
    </source>
</evidence>
<dbReference type="GO" id="GO:0016740">
    <property type="term" value="F:transferase activity"/>
    <property type="evidence" value="ECO:0007669"/>
    <property type="project" value="UniProtKB-KW"/>
</dbReference>
<dbReference type="InterPro" id="IPR036249">
    <property type="entry name" value="Thioredoxin-like_sf"/>
</dbReference>
<proteinExistence type="inferred from homology"/>
<dbReference type="GO" id="GO:0018279">
    <property type="term" value="P:protein N-linked glycosylation via asparagine"/>
    <property type="evidence" value="ECO:0007669"/>
    <property type="project" value="TreeGrafter"/>
</dbReference>
<dbReference type="EMBL" id="WTXG01000003">
    <property type="protein sequence ID" value="KAI0306559.1"/>
    <property type="molecule type" value="Genomic_DNA"/>
</dbReference>
<comment type="similarity">
    <text evidence="3">Belongs to the OST3/OST6 family.</text>
</comment>
<feature type="chain" id="PRO_5042240334" evidence="10">
    <location>
        <begin position="20"/>
        <end position="281"/>
    </location>
</feature>
<keyword evidence="8 9" id="KW-0472">Membrane</keyword>
<keyword evidence="6" id="KW-0256">Endoplasmic reticulum</keyword>
<dbReference type="PANTHER" id="PTHR12692">
    <property type="entry name" value="DOLICHYL-DIPHOSPHOOLIGOSACCHARIDE--PROTEIN GLYCOSYLTRANSFERASE-RELATED"/>
    <property type="match status" value="1"/>
</dbReference>
<dbReference type="InterPro" id="IPR021149">
    <property type="entry name" value="OligosaccharylTrfase_OST3/OST6"/>
</dbReference>
<feature type="transmembrane region" description="Helical" evidence="9">
    <location>
        <begin position="218"/>
        <end position="238"/>
    </location>
</feature>
<organism evidence="11 12">
    <name type="scientific">Multifurca ochricompacta</name>
    <dbReference type="NCBI Taxonomy" id="376703"/>
    <lineage>
        <taxon>Eukaryota</taxon>
        <taxon>Fungi</taxon>
        <taxon>Dikarya</taxon>
        <taxon>Basidiomycota</taxon>
        <taxon>Agaricomycotina</taxon>
        <taxon>Agaricomycetes</taxon>
        <taxon>Russulales</taxon>
        <taxon>Russulaceae</taxon>
        <taxon>Multifurca</taxon>
    </lineage>
</organism>
<gene>
    <name evidence="11" type="ORF">B0F90DRAFT_1690923</name>
</gene>
<evidence type="ECO:0000256" key="8">
    <source>
        <dbReference type="ARBA" id="ARBA00023136"/>
    </source>
</evidence>
<feature type="transmembrane region" description="Helical" evidence="9">
    <location>
        <begin position="250"/>
        <end position="270"/>
    </location>
</feature>
<feature type="signal peptide" evidence="10">
    <location>
        <begin position="1"/>
        <end position="19"/>
    </location>
</feature>
<comment type="caution">
    <text evidence="11">The sequence shown here is derived from an EMBL/GenBank/DDBJ whole genome shotgun (WGS) entry which is preliminary data.</text>
</comment>
<evidence type="ECO:0000313" key="12">
    <source>
        <dbReference type="Proteomes" id="UP001203297"/>
    </source>
</evidence>
<evidence type="ECO:0000256" key="2">
    <source>
        <dbReference type="ARBA" id="ARBA00004477"/>
    </source>
</evidence>
<evidence type="ECO:0000256" key="6">
    <source>
        <dbReference type="ARBA" id="ARBA00022824"/>
    </source>
</evidence>
<dbReference type="GO" id="GO:0008250">
    <property type="term" value="C:oligosaccharyltransferase complex"/>
    <property type="evidence" value="ECO:0007669"/>
    <property type="project" value="TreeGrafter"/>
</dbReference>
<comment type="function">
    <text evidence="1">Subunit of the oligosaccharyl transferase (OST) complex that catalyzes the initial transfer of a defined glycan (Glc(3)Man(9)GlcNAc(2) in eukaryotes) from the lipid carrier dolichol-pyrophosphate to an asparagine residue within an Asn-X-Ser/Thr consensus motif in nascent polypeptide chains, the first step in protein N-glycosylation. N-glycosylation occurs cotranslationally and the complex associates with the Sec61 complex at the channel-forming translocon complex that mediates protein translocation across the endoplasmic reticulum (ER). All subunits are required for a maximal enzyme activity.</text>
</comment>
<accession>A0AAD4MCG2</accession>
<dbReference type="Pfam" id="PF04756">
    <property type="entry name" value="OST3_OST6"/>
    <property type="match status" value="2"/>
</dbReference>
<keyword evidence="12" id="KW-1185">Reference proteome</keyword>
<evidence type="ECO:0000256" key="3">
    <source>
        <dbReference type="ARBA" id="ARBA00009561"/>
    </source>
</evidence>
<evidence type="ECO:0000256" key="4">
    <source>
        <dbReference type="ARBA" id="ARBA00022692"/>
    </source>
</evidence>
<dbReference type="Gene3D" id="3.40.30.10">
    <property type="entry name" value="Glutaredoxin"/>
    <property type="match status" value="1"/>
</dbReference>
<dbReference type="AlphaFoldDB" id="A0AAD4MCG2"/>
<evidence type="ECO:0000256" key="5">
    <source>
        <dbReference type="ARBA" id="ARBA00022729"/>
    </source>
</evidence>
<dbReference type="Proteomes" id="UP001203297">
    <property type="component" value="Unassembled WGS sequence"/>
</dbReference>
<evidence type="ECO:0000256" key="7">
    <source>
        <dbReference type="ARBA" id="ARBA00022989"/>
    </source>
</evidence>
<dbReference type="PANTHER" id="PTHR12692:SF0">
    <property type="entry name" value="GH11935P"/>
    <property type="match status" value="1"/>
</dbReference>
<sequence>MLFNSLFFLLLALPTVVLASKDSIHTQLVKLAAENNGVIKLDPKTYDLLSSPKRDWSASIHFTALDKRRKCTPCKEFEPSWVAVAKAWSRVSSSERDSHFFATLDFDNGQAIFQKLGIQSAPVVLNFPPAAGPRKSAKPDSPITHDFSSGFDAQPLAEQLSAFTPVPIPFRAPINWAMWGTVTFFVLSGALSIRFLTPILRNAGPGLPSRQYGQETTVIASLYGLLSASFLMLTLVAPLQASPARQRTQIYLWSGVVFILFSVLVSFFRLKNRGYPFKLIL</sequence>
<dbReference type="SUPFAM" id="SSF52833">
    <property type="entry name" value="Thioredoxin-like"/>
    <property type="match status" value="1"/>
</dbReference>
<keyword evidence="5 10" id="KW-0732">Signal</keyword>
<reference evidence="11" key="1">
    <citation type="journal article" date="2022" name="New Phytol.">
        <title>Evolutionary transition to the ectomycorrhizal habit in the genomes of a hyperdiverse lineage of mushroom-forming fungi.</title>
        <authorList>
            <person name="Looney B."/>
            <person name="Miyauchi S."/>
            <person name="Morin E."/>
            <person name="Drula E."/>
            <person name="Courty P.E."/>
            <person name="Kohler A."/>
            <person name="Kuo A."/>
            <person name="LaButti K."/>
            <person name="Pangilinan J."/>
            <person name="Lipzen A."/>
            <person name="Riley R."/>
            <person name="Andreopoulos W."/>
            <person name="He G."/>
            <person name="Johnson J."/>
            <person name="Nolan M."/>
            <person name="Tritt A."/>
            <person name="Barry K.W."/>
            <person name="Grigoriev I.V."/>
            <person name="Nagy L.G."/>
            <person name="Hibbett D."/>
            <person name="Henrissat B."/>
            <person name="Matheny P.B."/>
            <person name="Labbe J."/>
            <person name="Martin F.M."/>
        </authorList>
    </citation>
    <scope>NUCLEOTIDE SEQUENCE</scope>
    <source>
        <strain evidence="11">BPL690</strain>
    </source>
</reference>
<evidence type="ECO:0000256" key="1">
    <source>
        <dbReference type="ARBA" id="ARBA00002791"/>
    </source>
</evidence>
<keyword evidence="7 9" id="KW-1133">Transmembrane helix</keyword>
<protein>
    <submittedName>
        <fullName evidence="11">Oligosaccharyl transferase subunit OST3/OST6 family</fullName>
    </submittedName>
</protein>
<evidence type="ECO:0000256" key="9">
    <source>
        <dbReference type="SAM" id="Phobius"/>
    </source>
</evidence>
<name>A0AAD4MCG2_9AGAM</name>
<comment type="subcellular location">
    <subcellularLocation>
        <location evidence="2">Endoplasmic reticulum membrane</location>
        <topology evidence="2">Multi-pass membrane protein</topology>
    </subcellularLocation>
</comment>
<feature type="transmembrane region" description="Helical" evidence="9">
    <location>
        <begin position="176"/>
        <end position="197"/>
    </location>
</feature>
<keyword evidence="4 9" id="KW-0812">Transmembrane</keyword>
<evidence type="ECO:0000256" key="10">
    <source>
        <dbReference type="SAM" id="SignalP"/>
    </source>
</evidence>
<keyword evidence="11" id="KW-0808">Transferase</keyword>